<gene>
    <name evidence="1" type="ORF">ACFPK2_18310</name>
</gene>
<reference evidence="2" key="1">
    <citation type="journal article" date="2019" name="Int. J. Syst. Evol. Microbiol.">
        <title>The Global Catalogue of Microorganisms (GCM) 10K type strain sequencing project: providing services to taxonomists for standard genome sequencing and annotation.</title>
        <authorList>
            <consortium name="The Broad Institute Genomics Platform"/>
            <consortium name="The Broad Institute Genome Sequencing Center for Infectious Disease"/>
            <person name="Wu L."/>
            <person name="Ma J."/>
        </authorList>
    </citation>
    <scope>NUCLEOTIDE SEQUENCE [LARGE SCALE GENOMIC DNA]</scope>
    <source>
        <strain evidence="2">CGMCC 1.15643</strain>
    </source>
</reference>
<dbReference type="EMBL" id="JBHSLI010000007">
    <property type="protein sequence ID" value="MFC5294949.1"/>
    <property type="molecule type" value="Genomic_DNA"/>
</dbReference>
<accession>A0ABW0F8G3</accession>
<comment type="caution">
    <text evidence="1">The sequence shown here is derived from an EMBL/GenBank/DDBJ whole genome shotgun (WGS) entry which is preliminary data.</text>
</comment>
<dbReference type="RefSeq" id="WP_158446114.1">
    <property type="nucleotide sequence ID" value="NZ_JAOAOS010000003.1"/>
</dbReference>
<proteinExistence type="predicted"/>
<sequence>MPLIYKICPAALWAEAERSGRFDGAPVDLADGYIHFSTGAQLAETAAKHFAGQEGLLLIAVADSRLGDALRYEPSRGGAPFPHLYAPLDPKAVRWVAPLPLEADGSHALPDDLDVPR</sequence>
<organism evidence="1 2">
    <name type="scientific">Bosea minatitlanensis</name>
    <dbReference type="NCBI Taxonomy" id="128782"/>
    <lineage>
        <taxon>Bacteria</taxon>
        <taxon>Pseudomonadati</taxon>
        <taxon>Pseudomonadota</taxon>
        <taxon>Alphaproteobacteria</taxon>
        <taxon>Hyphomicrobiales</taxon>
        <taxon>Boseaceae</taxon>
        <taxon>Bosea</taxon>
    </lineage>
</organism>
<evidence type="ECO:0000313" key="1">
    <source>
        <dbReference type="EMBL" id="MFC5294949.1"/>
    </source>
</evidence>
<dbReference type="PANTHER" id="PTHR34129:SF1">
    <property type="entry name" value="DUF952 DOMAIN-CONTAINING PROTEIN"/>
    <property type="match status" value="1"/>
</dbReference>
<dbReference type="SUPFAM" id="SSF56399">
    <property type="entry name" value="ADP-ribosylation"/>
    <property type="match status" value="1"/>
</dbReference>
<dbReference type="PANTHER" id="PTHR34129">
    <property type="entry name" value="BLR1139 PROTEIN"/>
    <property type="match status" value="1"/>
</dbReference>
<dbReference type="Gene3D" id="3.20.170.20">
    <property type="entry name" value="Protein of unknown function DUF952"/>
    <property type="match status" value="1"/>
</dbReference>
<evidence type="ECO:0000313" key="2">
    <source>
        <dbReference type="Proteomes" id="UP001595976"/>
    </source>
</evidence>
<keyword evidence="2" id="KW-1185">Reference proteome</keyword>
<name>A0ABW0F8G3_9HYPH</name>
<dbReference type="InterPro" id="IPR009297">
    <property type="entry name" value="DUF952"/>
</dbReference>
<dbReference type="Pfam" id="PF06108">
    <property type="entry name" value="DUF952"/>
    <property type="match status" value="1"/>
</dbReference>
<dbReference type="Proteomes" id="UP001595976">
    <property type="component" value="Unassembled WGS sequence"/>
</dbReference>
<protein>
    <submittedName>
        <fullName evidence="1">DUF952 domain-containing protein</fullName>
    </submittedName>
</protein>